<comment type="caution">
    <text evidence="6">The sequence shown here is derived from an EMBL/GenBank/DDBJ whole genome shotgun (WGS) entry which is preliminary data.</text>
</comment>
<protein>
    <submittedName>
        <fullName evidence="6">Transcription factor GTE8</fullName>
    </submittedName>
</protein>
<keyword evidence="1 2" id="KW-0103">Bromodomain</keyword>
<reference evidence="6 7" key="1">
    <citation type="journal article" date="2022" name="Nat. Plants">
        <title>Genomes of leafy and leafless Platanthera orchids illuminate the evolution of mycoheterotrophy.</title>
        <authorList>
            <person name="Li M.H."/>
            <person name="Liu K.W."/>
            <person name="Li Z."/>
            <person name="Lu H.C."/>
            <person name="Ye Q.L."/>
            <person name="Zhang D."/>
            <person name="Wang J.Y."/>
            <person name="Li Y.F."/>
            <person name="Zhong Z.M."/>
            <person name="Liu X."/>
            <person name="Yu X."/>
            <person name="Liu D.K."/>
            <person name="Tu X.D."/>
            <person name="Liu B."/>
            <person name="Hao Y."/>
            <person name="Liao X.Y."/>
            <person name="Jiang Y.T."/>
            <person name="Sun W.H."/>
            <person name="Chen J."/>
            <person name="Chen Y.Q."/>
            <person name="Ai Y."/>
            <person name="Zhai J.W."/>
            <person name="Wu S.S."/>
            <person name="Zhou Z."/>
            <person name="Hsiao Y.Y."/>
            <person name="Wu W.L."/>
            <person name="Chen Y.Y."/>
            <person name="Lin Y.F."/>
            <person name="Hsu J.L."/>
            <person name="Li C.Y."/>
            <person name="Wang Z.W."/>
            <person name="Zhao X."/>
            <person name="Zhong W.Y."/>
            <person name="Ma X.K."/>
            <person name="Ma L."/>
            <person name="Huang J."/>
            <person name="Chen G.Z."/>
            <person name="Huang M.Z."/>
            <person name="Huang L."/>
            <person name="Peng D.H."/>
            <person name="Luo Y.B."/>
            <person name="Zou S.Q."/>
            <person name="Chen S.P."/>
            <person name="Lan S."/>
            <person name="Tsai W.C."/>
            <person name="Van de Peer Y."/>
            <person name="Liu Z.J."/>
        </authorList>
    </citation>
    <scope>NUCLEOTIDE SEQUENCE [LARGE SCALE GENOMIC DNA]</scope>
    <source>
        <strain evidence="6">Lor287</strain>
    </source>
</reference>
<evidence type="ECO:0000256" key="1">
    <source>
        <dbReference type="ARBA" id="ARBA00023117"/>
    </source>
</evidence>
<feature type="region of interest" description="Disordered" evidence="3">
    <location>
        <begin position="670"/>
        <end position="735"/>
    </location>
</feature>
<feature type="region of interest" description="Disordered" evidence="3">
    <location>
        <begin position="460"/>
        <end position="526"/>
    </location>
</feature>
<dbReference type="InterPro" id="IPR027353">
    <property type="entry name" value="NET_dom"/>
</dbReference>
<dbReference type="Pfam" id="PF17035">
    <property type="entry name" value="BET"/>
    <property type="match status" value="1"/>
</dbReference>
<proteinExistence type="predicted"/>
<evidence type="ECO:0000259" key="4">
    <source>
        <dbReference type="PROSITE" id="PS50014"/>
    </source>
</evidence>
<gene>
    <name evidence="6" type="primary">GTE8</name>
    <name evidence="6" type="ORF">KSP39_PZI014270</name>
</gene>
<dbReference type="EMBL" id="JBBWWQ010000012">
    <property type="protein sequence ID" value="KAK8934401.1"/>
    <property type="molecule type" value="Genomic_DNA"/>
</dbReference>
<dbReference type="Proteomes" id="UP001418222">
    <property type="component" value="Unassembled WGS sequence"/>
</dbReference>
<keyword evidence="7" id="KW-1185">Reference proteome</keyword>
<accession>A0AAP0BAW2</accession>
<feature type="region of interest" description="Disordered" evidence="3">
    <location>
        <begin position="577"/>
        <end position="634"/>
    </location>
</feature>
<dbReference type="PROSITE" id="PS51525">
    <property type="entry name" value="NET"/>
    <property type="match status" value="1"/>
</dbReference>
<feature type="region of interest" description="Disordered" evidence="3">
    <location>
        <begin position="55"/>
        <end position="74"/>
    </location>
</feature>
<dbReference type="PANTHER" id="PTHR46136">
    <property type="entry name" value="TRANSCRIPTION FACTOR GTE8"/>
    <property type="match status" value="1"/>
</dbReference>
<dbReference type="Gene3D" id="1.20.1270.220">
    <property type="match status" value="1"/>
</dbReference>
<dbReference type="Gene3D" id="1.20.920.10">
    <property type="entry name" value="Bromodomain-like"/>
    <property type="match status" value="1"/>
</dbReference>
<dbReference type="InterPro" id="IPR052442">
    <property type="entry name" value="Env_Response_Regulator"/>
</dbReference>
<dbReference type="SUPFAM" id="SSF47370">
    <property type="entry name" value="Bromodomain"/>
    <property type="match status" value="1"/>
</dbReference>
<feature type="domain" description="Bromo" evidence="4">
    <location>
        <begin position="199"/>
        <end position="271"/>
    </location>
</feature>
<dbReference type="PRINTS" id="PR00503">
    <property type="entry name" value="BROMODOMAIN"/>
</dbReference>
<sequence>MLMTQTVARKCSWSRGKASKKVPGDLSITLMEKAESLSRGHSSSFVPDYRHAAEAVDESEGRVSPGQVGSEDSYAPKRRCMSLNADRCGGFLIPMQVFTLSNMSSSERKDLEMKLRRELELVQKLQKKILPRTTSMSNGAAVSSYCDPPATADPLLIGQNGNQLKRGVSGRFESVKRVPAPTSVTALMKQCKTLLKRLLGHKHAWVFNKPVDAVKLKIPDYFSVIKQPMDLGTIQSNIDSGFYTSPMDFASHVRLTFSNALTYNHPGNDVHIMADTMSKLFEMRWKPIEKKLAAATQRESGVTMPAPQSKKRKICQEDPTIVVLDCKLKMTDEEKLNLSRRLSLIPELPQHIVDFLKCHTGNADQNTEDEIEIDFDSLSVEALFELKKLLDDYSKQKHSEQQEKTDRCEIEILNESGLSNSSLHLCKGNDVDEDKDVDIDGNDHPTTSYFALDALNCAAPRRSRGSSSSSSSSESGSSSSDTDSGSISRSRSNIKPSGFPNMAKGNGPQIASSAGKGLVNGVQPEQGGHLKRELVEPNGVGGENAPPERQVSPDKLYRAALLRSRFADTILKAREKTLDQGEKKDPEKLRREREELERQQRLERMRLQAEAKAAEDARKRAEEEATAKAKQNRELQREAARQALLQMEKTVEINEGSLFLKDLEMLRNAPAEPIPGSSNEGIPDCSNEGMDDFKLGGSNPLEQLGLYMKVDDDDEEEYCDGGQSRVPDVEEGEID</sequence>
<evidence type="ECO:0000313" key="6">
    <source>
        <dbReference type="EMBL" id="KAK8934401.1"/>
    </source>
</evidence>
<dbReference type="Pfam" id="PF00439">
    <property type="entry name" value="Bromodomain"/>
    <property type="match status" value="1"/>
</dbReference>
<feature type="domain" description="NET" evidence="5">
    <location>
        <begin position="320"/>
        <end position="401"/>
    </location>
</feature>
<dbReference type="SMART" id="SM00297">
    <property type="entry name" value="BROMO"/>
    <property type="match status" value="1"/>
</dbReference>
<evidence type="ECO:0000313" key="7">
    <source>
        <dbReference type="Proteomes" id="UP001418222"/>
    </source>
</evidence>
<evidence type="ECO:0000259" key="5">
    <source>
        <dbReference type="PROSITE" id="PS51525"/>
    </source>
</evidence>
<dbReference type="InterPro" id="IPR036427">
    <property type="entry name" value="Bromodomain-like_sf"/>
</dbReference>
<dbReference type="PROSITE" id="PS50014">
    <property type="entry name" value="BROMODOMAIN_2"/>
    <property type="match status" value="1"/>
</dbReference>
<dbReference type="InterPro" id="IPR001487">
    <property type="entry name" value="Bromodomain"/>
</dbReference>
<dbReference type="InterPro" id="IPR038336">
    <property type="entry name" value="NET_sf"/>
</dbReference>
<dbReference type="AlphaFoldDB" id="A0AAP0BAW2"/>
<evidence type="ECO:0000256" key="2">
    <source>
        <dbReference type="PROSITE-ProRule" id="PRU00035"/>
    </source>
</evidence>
<evidence type="ECO:0000256" key="3">
    <source>
        <dbReference type="SAM" id="MobiDB-lite"/>
    </source>
</evidence>
<organism evidence="6 7">
    <name type="scientific">Platanthera zijinensis</name>
    <dbReference type="NCBI Taxonomy" id="2320716"/>
    <lineage>
        <taxon>Eukaryota</taxon>
        <taxon>Viridiplantae</taxon>
        <taxon>Streptophyta</taxon>
        <taxon>Embryophyta</taxon>
        <taxon>Tracheophyta</taxon>
        <taxon>Spermatophyta</taxon>
        <taxon>Magnoliopsida</taxon>
        <taxon>Liliopsida</taxon>
        <taxon>Asparagales</taxon>
        <taxon>Orchidaceae</taxon>
        <taxon>Orchidoideae</taxon>
        <taxon>Orchideae</taxon>
        <taxon>Orchidinae</taxon>
        <taxon>Platanthera</taxon>
    </lineage>
</organism>
<feature type="compositionally biased region" description="Low complexity" evidence="3">
    <location>
        <begin position="465"/>
        <end position="491"/>
    </location>
</feature>
<dbReference type="PANTHER" id="PTHR46136:SF33">
    <property type="entry name" value="TRANSCRIPTION FACTOR GTE10"/>
    <property type="match status" value="1"/>
</dbReference>
<name>A0AAP0BAW2_9ASPA</name>